<dbReference type="Proteomes" id="UP000326244">
    <property type="component" value="Unassembled WGS sequence"/>
</dbReference>
<organism evidence="1 2">
    <name type="scientific">Haloarcula hispanica</name>
    <dbReference type="NCBI Taxonomy" id="51589"/>
    <lineage>
        <taxon>Archaea</taxon>
        <taxon>Methanobacteriati</taxon>
        <taxon>Methanobacteriota</taxon>
        <taxon>Stenosarchaea group</taxon>
        <taxon>Halobacteria</taxon>
        <taxon>Halobacteriales</taxon>
        <taxon>Haloarculaceae</taxon>
        <taxon>Haloarcula</taxon>
    </lineage>
</organism>
<reference evidence="1 2" key="1">
    <citation type="submission" date="2018-11" db="EMBL/GenBank/DDBJ databases">
        <title>Genomic analysis of Haloarcula hispanica CBA1121.</title>
        <authorList>
            <person name="Kim Y.B."/>
            <person name="Roh S.W."/>
        </authorList>
    </citation>
    <scope>NUCLEOTIDE SEQUENCE [LARGE SCALE GENOMIC DNA]</scope>
    <source>
        <strain evidence="1 2">CBA1121</strain>
    </source>
</reference>
<proteinExistence type="predicted"/>
<evidence type="ECO:0000313" key="2">
    <source>
        <dbReference type="Proteomes" id="UP000326244"/>
    </source>
</evidence>
<evidence type="ECO:0000313" key="1">
    <source>
        <dbReference type="EMBL" id="KAA9410255.1"/>
    </source>
</evidence>
<comment type="caution">
    <text evidence="1">The sequence shown here is derived from an EMBL/GenBank/DDBJ whole genome shotgun (WGS) entry which is preliminary data.</text>
</comment>
<dbReference type="InterPro" id="IPR049197">
    <property type="entry name" value="DUF6864"/>
</dbReference>
<dbReference type="EMBL" id="RQWK01000001">
    <property type="protein sequence ID" value="KAA9410255.1"/>
    <property type="molecule type" value="Genomic_DNA"/>
</dbReference>
<gene>
    <name evidence="1" type="ORF">EGO51_10720</name>
</gene>
<accession>A0A5J5LL84</accession>
<dbReference type="Pfam" id="PF21732">
    <property type="entry name" value="DUF6864"/>
    <property type="match status" value="1"/>
</dbReference>
<dbReference type="RefSeq" id="WP_151103560.1">
    <property type="nucleotide sequence ID" value="NZ_RQWK01000001.1"/>
</dbReference>
<protein>
    <submittedName>
        <fullName evidence="1">Uncharacterized protein</fullName>
    </submittedName>
</protein>
<name>A0A5J5LL84_HALHI</name>
<dbReference type="AlphaFoldDB" id="A0A5J5LL84"/>
<sequence>MGASDQPLSNIQVGEFDVLDSGVVTSPGNRPITIQVTDNIELEFIFDFEGDSEPSYSIDTVSDEKLVVILENFKAGVVMGGTTPPIGLLEPIVIGDLVGRELLLLFRVSSTQGNDGTAHSTLYYNFYLGEPLEGENDGSE</sequence>